<reference evidence="2 3" key="1">
    <citation type="journal article" date="2023" name="Hortic Res">
        <title>The complete reference genome for grapevine (Vitis vinifera L.) genetics and breeding.</title>
        <authorList>
            <person name="Shi X."/>
            <person name="Cao S."/>
            <person name="Wang X."/>
            <person name="Huang S."/>
            <person name="Wang Y."/>
            <person name="Liu Z."/>
            <person name="Liu W."/>
            <person name="Leng X."/>
            <person name="Peng Y."/>
            <person name="Wang N."/>
            <person name="Wang Y."/>
            <person name="Ma Z."/>
            <person name="Xu X."/>
            <person name="Zhang F."/>
            <person name="Xue H."/>
            <person name="Zhong H."/>
            <person name="Wang Y."/>
            <person name="Zhang K."/>
            <person name="Velt A."/>
            <person name="Avia K."/>
            <person name="Holtgrawe D."/>
            <person name="Grimplet J."/>
            <person name="Matus J.T."/>
            <person name="Ware D."/>
            <person name="Wu X."/>
            <person name="Wang H."/>
            <person name="Liu C."/>
            <person name="Fang Y."/>
            <person name="Rustenholz C."/>
            <person name="Cheng Z."/>
            <person name="Xiao H."/>
            <person name="Zhou Y."/>
        </authorList>
    </citation>
    <scope>NUCLEOTIDE SEQUENCE [LARGE SCALE GENOMIC DNA]</scope>
    <source>
        <strain evidence="3">cv. Pinot noir / PN40024</strain>
        <tissue evidence="2">Leaf</tissue>
    </source>
</reference>
<organism evidence="2 3">
    <name type="scientific">Vitis vinifera</name>
    <name type="common">Grape</name>
    <dbReference type="NCBI Taxonomy" id="29760"/>
    <lineage>
        <taxon>Eukaryota</taxon>
        <taxon>Viridiplantae</taxon>
        <taxon>Streptophyta</taxon>
        <taxon>Embryophyta</taxon>
        <taxon>Tracheophyta</taxon>
        <taxon>Spermatophyta</taxon>
        <taxon>Magnoliopsida</taxon>
        <taxon>eudicotyledons</taxon>
        <taxon>Gunneridae</taxon>
        <taxon>Pentapetalae</taxon>
        <taxon>rosids</taxon>
        <taxon>Vitales</taxon>
        <taxon>Vitaceae</taxon>
        <taxon>Viteae</taxon>
        <taxon>Vitis</taxon>
    </lineage>
</organism>
<evidence type="ECO:0000313" key="3">
    <source>
        <dbReference type="Proteomes" id="UP001227230"/>
    </source>
</evidence>
<name>A0ABY9CIK4_VITVI</name>
<dbReference type="Proteomes" id="UP001227230">
    <property type="component" value="Chromosome 9"/>
</dbReference>
<sequence>MLIVASKRLHQKFGPQTEQMTDIREFEVYPEVGVSGKVHQRNANGNGTTVSEMVRSGNVQITLFFHENLDTVKESFGVEPSIIGVGPAVAIQTTARNAGLEVADIDPFEINETLDAFQYLR</sequence>
<dbReference type="EMBL" id="CP126656">
    <property type="protein sequence ID" value="WJZ94921.1"/>
    <property type="molecule type" value="Genomic_DNA"/>
</dbReference>
<protein>
    <recommendedName>
        <fullName evidence="1">Thiolase C-terminal domain-containing protein</fullName>
    </recommendedName>
</protein>
<feature type="domain" description="Thiolase C-terminal" evidence="1">
    <location>
        <begin position="75"/>
        <end position="115"/>
    </location>
</feature>
<gene>
    <name evidence="2" type="ORF">VitviT2T_013733</name>
</gene>
<evidence type="ECO:0000259" key="1">
    <source>
        <dbReference type="Pfam" id="PF02803"/>
    </source>
</evidence>
<dbReference type="SUPFAM" id="SSF53901">
    <property type="entry name" value="Thiolase-like"/>
    <property type="match status" value="1"/>
</dbReference>
<dbReference type="Gene3D" id="3.40.47.10">
    <property type="match status" value="1"/>
</dbReference>
<dbReference type="InterPro" id="IPR020617">
    <property type="entry name" value="Thiolase_C"/>
</dbReference>
<accession>A0ABY9CIK4</accession>
<keyword evidence="3" id="KW-1185">Reference proteome</keyword>
<dbReference type="InterPro" id="IPR016039">
    <property type="entry name" value="Thiolase-like"/>
</dbReference>
<proteinExistence type="predicted"/>
<evidence type="ECO:0000313" key="2">
    <source>
        <dbReference type="EMBL" id="WJZ94921.1"/>
    </source>
</evidence>
<dbReference type="Pfam" id="PF02803">
    <property type="entry name" value="Thiolase_C"/>
    <property type="match status" value="1"/>
</dbReference>